<accession>A0A0Q3LAI7</accession>
<evidence type="ECO:0000313" key="2">
    <source>
        <dbReference type="EnsemblPlants" id="KQK20145"/>
    </source>
</evidence>
<dbReference type="InParanoid" id="A0A0Q3LAI7"/>
<dbReference type="OrthoDB" id="685324at2759"/>
<proteinExistence type="predicted"/>
<dbReference type="Proteomes" id="UP000008810">
    <property type="component" value="Chromosome 1"/>
</dbReference>
<dbReference type="AlphaFoldDB" id="A0A0Q3LAI7"/>
<name>A0A0Q3LAI7_BRADI</name>
<dbReference type="STRING" id="15368.A0A0Q3LAI7"/>
<reference evidence="1" key="2">
    <citation type="submission" date="2017-06" db="EMBL/GenBank/DDBJ databases">
        <title>WGS assembly of Brachypodium distachyon.</title>
        <authorList>
            <consortium name="The International Brachypodium Initiative"/>
            <person name="Lucas S."/>
            <person name="Harmon-Smith M."/>
            <person name="Lail K."/>
            <person name="Tice H."/>
            <person name="Grimwood J."/>
            <person name="Bruce D."/>
            <person name="Barry K."/>
            <person name="Shu S."/>
            <person name="Lindquist E."/>
            <person name="Wang M."/>
            <person name="Pitluck S."/>
            <person name="Vogel J.P."/>
            <person name="Garvin D.F."/>
            <person name="Mockler T.C."/>
            <person name="Schmutz J."/>
            <person name="Rokhsar D."/>
            <person name="Bevan M.W."/>
        </authorList>
    </citation>
    <scope>NUCLEOTIDE SEQUENCE</scope>
    <source>
        <strain evidence="1">Bd21</strain>
    </source>
</reference>
<evidence type="ECO:0000313" key="3">
    <source>
        <dbReference type="Proteomes" id="UP000008810"/>
    </source>
</evidence>
<evidence type="ECO:0000313" key="1">
    <source>
        <dbReference type="EMBL" id="KQK20145.1"/>
    </source>
</evidence>
<organism evidence="1">
    <name type="scientific">Brachypodium distachyon</name>
    <name type="common">Purple false brome</name>
    <name type="synonym">Trachynia distachya</name>
    <dbReference type="NCBI Taxonomy" id="15368"/>
    <lineage>
        <taxon>Eukaryota</taxon>
        <taxon>Viridiplantae</taxon>
        <taxon>Streptophyta</taxon>
        <taxon>Embryophyta</taxon>
        <taxon>Tracheophyta</taxon>
        <taxon>Spermatophyta</taxon>
        <taxon>Magnoliopsida</taxon>
        <taxon>Liliopsida</taxon>
        <taxon>Poales</taxon>
        <taxon>Poaceae</taxon>
        <taxon>BOP clade</taxon>
        <taxon>Pooideae</taxon>
        <taxon>Stipodae</taxon>
        <taxon>Brachypodieae</taxon>
        <taxon>Brachypodium</taxon>
    </lineage>
</organism>
<dbReference type="PANTHER" id="PTHR47851">
    <property type="entry name" value="OS06G0588700 PROTEIN-RELATED"/>
    <property type="match status" value="1"/>
</dbReference>
<sequence length="94" mass="11323">MALECMMEIFETRENSRNSVTSQVTVDPVRQELKEMMALVVQDGVEPWTDAHFYASQLFMKKEYRDAFSCMEEAKPEVRIEWLKRRWEERKNNN</sequence>
<dbReference type="EMBL" id="CM000880">
    <property type="protein sequence ID" value="KQK20145.1"/>
    <property type="molecule type" value="Genomic_DNA"/>
</dbReference>
<protein>
    <submittedName>
        <fullName evidence="1 2">Uncharacterized protein</fullName>
    </submittedName>
</protein>
<gene>
    <name evidence="1" type="ORF">BRADI_1g52665v3</name>
</gene>
<reference evidence="1 2" key="1">
    <citation type="journal article" date="2010" name="Nature">
        <title>Genome sequencing and analysis of the model grass Brachypodium distachyon.</title>
        <authorList>
            <consortium name="International Brachypodium Initiative"/>
        </authorList>
    </citation>
    <scope>NUCLEOTIDE SEQUENCE [LARGE SCALE GENOMIC DNA]</scope>
    <source>
        <strain evidence="1 2">Bd21</strain>
    </source>
</reference>
<dbReference type="PANTHER" id="PTHR47851:SF5">
    <property type="entry name" value="MYB_SANT-LIKE DOMAIN-CONTAINING PROTEIN"/>
    <property type="match status" value="1"/>
</dbReference>
<dbReference type="Gramene" id="KQK20145">
    <property type="protein sequence ID" value="KQK20145"/>
    <property type="gene ID" value="BRADI_1g52665v3"/>
</dbReference>
<reference evidence="2" key="3">
    <citation type="submission" date="2018-08" db="UniProtKB">
        <authorList>
            <consortium name="EnsemblPlants"/>
        </authorList>
    </citation>
    <scope>IDENTIFICATION</scope>
    <source>
        <strain evidence="2">cv. Bd21</strain>
    </source>
</reference>
<dbReference type="EnsemblPlants" id="KQK20145">
    <property type="protein sequence ID" value="KQK20145"/>
    <property type="gene ID" value="BRADI_1g52665v3"/>
</dbReference>
<keyword evidence="3" id="KW-1185">Reference proteome</keyword>